<comment type="caution">
    <text evidence="12">The sequence shown here is derived from an EMBL/GenBank/DDBJ whole genome shotgun (WGS) entry which is preliminary data.</text>
</comment>
<feature type="binding site" description="axial binding residue" evidence="9">
    <location>
        <position position="164"/>
    </location>
    <ligand>
        <name>heme c</name>
        <dbReference type="ChEBI" id="CHEBI:61717"/>
        <label>2</label>
    </ligand>
    <ligandPart>
        <name>Fe</name>
        <dbReference type="ChEBI" id="CHEBI:18248"/>
    </ligandPart>
</feature>
<evidence type="ECO:0000256" key="1">
    <source>
        <dbReference type="ARBA" id="ARBA00004418"/>
    </source>
</evidence>
<evidence type="ECO:0000313" key="12">
    <source>
        <dbReference type="EMBL" id="MBD8050965.1"/>
    </source>
</evidence>
<feature type="binding site" description="axial binding residue" evidence="9">
    <location>
        <position position="33"/>
    </location>
    <ligand>
        <name>heme c</name>
        <dbReference type="ChEBI" id="CHEBI:61717"/>
        <label>1</label>
    </ligand>
    <ligandPart>
        <name>Fe</name>
        <dbReference type="ChEBI" id="CHEBI:18248"/>
    </ligandPart>
</feature>
<keyword evidence="10" id="KW-0732">Signal</keyword>
<gene>
    <name evidence="12" type="ORF">IC609_10445</name>
</gene>
<keyword evidence="7 9" id="KW-0408">Iron</keyword>
<dbReference type="PIRSF" id="PIRSF000005">
    <property type="entry name" value="Cytochrome_c4"/>
    <property type="match status" value="1"/>
</dbReference>
<evidence type="ECO:0000256" key="4">
    <source>
        <dbReference type="ARBA" id="ARBA00022723"/>
    </source>
</evidence>
<dbReference type="Pfam" id="PF00034">
    <property type="entry name" value="Cytochrom_C"/>
    <property type="match status" value="1"/>
</dbReference>
<dbReference type="InterPro" id="IPR050597">
    <property type="entry name" value="Cytochrome_c_Oxidase_Subunit"/>
</dbReference>
<dbReference type="GO" id="GO:0020037">
    <property type="term" value="F:heme binding"/>
    <property type="evidence" value="ECO:0007669"/>
    <property type="project" value="InterPro"/>
</dbReference>
<organism evidence="12 13">
    <name type="scientific">Limnohabitans radicicola</name>
    <dbReference type="NCBI Taxonomy" id="2771427"/>
    <lineage>
        <taxon>Bacteria</taxon>
        <taxon>Pseudomonadati</taxon>
        <taxon>Pseudomonadota</taxon>
        <taxon>Betaproteobacteria</taxon>
        <taxon>Burkholderiales</taxon>
        <taxon>Comamonadaceae</taxon>
        <taxon>Limnohabitans</taxon>
    </lineage>
</organism>
<feature type="domain" description="Cytochrome c" evidence="11">
    <location>
        <begin position="17"/>
        <end position="95"/>
    </location>
</feature>
<feature type="domain" description="Cytochrome c" evidence="11">
    <location>
        <begin position="106"/>
        <end position="187"/>
    </location>
</feature>
<dbReference type="GO" id="GO:0005506">
    <property type="term" value="F:iron ion binding"/>
    <property type="evidence" value="ECO:0007669"/>
    <property type="project" value="InterPro"/>
</dbReference>
<keyword evidence="3 8" id="KW-0349">Heme</keyword>
<dbReference type="PROSITE" id="PS51007">
    <property type="entry name" value="CYTC"/>
    <property type="match status" value="2"/>
</dbReference>
<dbReference type="EMBL" id="JACYFT010000002">
    <property type="protein sequence ID" value="MBD8050965.1"/>
    <property type="molecule type" value="Genomic_DNA"/>
</dbReference>
<keyword evidence="4 9" id="KW-0479">Metal-binding</keyword>
<dbReference type="InterPro" id="IPR024167">
    <property type="entry name" value="Cytochrome_c4-like"/>
</dbReference>
<evidence type="ECO:0000256" key="10">
    <source>
        <dbReference type="SAM" id="SignalP"/>
    </source>
</evidence>
<sequence>MAFFMCALGSVPSLAAPDAVAGKAKAQLCAACHGENGVSALLGFPHLAAQPQLSIFYQLLQFRDQRRKGGGMEGIAATLSEQDMRDLAAHYASLPPPPPVAGGDAAKIARGQQIAQQQYCSSCHGAQLQGQKHVPRLAGQSSEYFVQQLRHLRSGARADMDGTMASAARSLTDEEIEAMAVYTRSLP</sequence>
<feature type="binding site" description="covalent" evidence="8">
    <location>
        <position position="120"/>
    </location>
    <ligand>
        <name>heme c</name>
        <dbReference type="ChEBI" id="CHEBI:61717"/>
        <label>2</label>
    </ligand>
</feature>
<feature type="signal peptide" evidence="10">
    <location>
        <begin position="1"/>
        <end position="15"/>
    </location>
</feature>
<reference evidence="12" key="1">
    <citation type="submission" date="2020-09" db="EMBL/GenBank/DDBJ databases">
        <title>Genome seq and assembly of Limnohabitants sp.</title>
        <authorList>
            <person name="Chhetri G."/>
        </authorList>
    </citation>
    <scope>NUCLEOTIDE SEQUENCE</scope>
    <source>
        <strain evidence="12">JUR4</strain>
    </source>
</reference>
<dbReference type="GO" id="GO:0009055">
    <property type="term" value="F:electron transfer activity"/>
    <property type="evidence" value="ECO:0007669"/>
    <property type="project" value="InterPro"/>
</dbReference>
<feature type="chain" id="PRO_5037886689" evidence="10">
    <location>
        <begin position="16"/>
        <end position="187"/>
    </location>
</feature>
<dbReference type="InterPro" id="IPR036909">
    <property type="entry name" value="Cyt_c-like_dom_sf"/>
</dbReference>
<feature type="binding site" description="covalent" evidence="8">
    <location>
        <position position="123"/>
    </location>
    <ligand>
        <name>heme c</name>
        <dbReference type="ChEBI" id="CHEBI:61717"/>
        <label>2</label>
    </ligand>
</feature>
<dbReference type="AlphaFoldDB" id="A0A927FK25"/>
<proteinExistence type="predicted"/>
<feature type="binding site" description="covalent" evidence="8">
    <location>
        <position position="32"/>
    </location>
    <ligand>
        <name>heme c</name>
        <dbReference type="ChEBI" id="CHEBI:61717"/>
        <label>1</label>
    </ligand>
</feature>
<evidence type="ECO:0000256" key="2">
    <source>
        <dbReference type="ARBA" id="ARBA00022448"/>
    </source>
</evidence>
<protein>
    <submittedName>
        <fullName evidence="12">Cytochrome c4</fullName>
    </submittedName>
</protein>
<dbReference type="PANTHER" id="PTHR33751">
    <property type="entry name" value="CBB3-TYPE CYTOCHROME C OXIDASE SUBUNIT FIXP"/>
    <property type="match status" value="1"/>
</dbReference>
<evidence type="ECO:0000256" key="5">
    <source>
        <dbReference type="ARBA" id="ARBA00022764"/>
    </source>
</evidence>
<keyword evidence="6" id="KW-0249">Electron transport</keyword>
<evidence type="ECO:0000256" key="6">
    <source>
        <dbReference type="ARBA" id="ARBA00022982"/>
    </source>
</evidence>
<evidence type="ECO:0000313" key="13">
    <source>
        <dbReference type="Proteomes" id="UP000647424"/>
    </source>
</evidence>
<dbReference type="Pfam" id="PF13442">
    <property type="entry name" value="Cytochrome_CBB3"/>
    <property type="match status" value="1"/>
</dbReference>
<dbReference type="SUPFAM" id="SSF46626">
    <property type="entry name" value="Cytochrome c"/>
    <property type="match status" value="2"/>
</dbReference>
<feature type="binding site" description="axial binding residue" evidence="9">
    <location>
        <position position="72"/>
    </location>
    <ligand>
        <name>heme c</name>
        <dbReference type="ChEBI" id="CHEBI:61717"/>
        <label>1</label>
    </ligand>
    <ligandPart>
        <name>Fe</name>
        <dbReference type="ChEBI" id="CHEBI:18248"/>
    </ligandPart>
</feature>
<evidence type="ECO:0000256" key="3">
    <source>
        <dbReference type="ARBA" id="ARBA00022617"/>
    </source>
</evidence>
<evidence type="ECO:0000259" key="11">
    <source>
        <dbReference type="PROSITE" id="PS51007"/>
    </source>
</evidence>
<keyword evidence="13" id="KW-1185">Reference proteome</keyword>
<keyword evidence="5" id="KW-0574">Periplasm</keyword>
<dbReference type="Proteomes" id="UP000647424">
    <property type="component" value="Unassembled WGS sequence"/>
</dbReference>
<dbReference type="Gene3D" id="1.10.760.10">
    <property type="entry name" value="Cytochrome c-like domain"/>
    <property type="match status" value="2"/>
</dbReference>
<feature type="binding site" description="covalent" evidence="8">
    <location>
        <position position="29"/>
    </location>
    <ligand>
        <name>heme c</name>
        <dbReference type="ChEBI" id="CHEBI:61717"/>
        <label>1</label>
    </ligand>
</feature>
<comment type="PTM">
    <text evidence="8">Binds 2 heme c groups covalently per subunit.</text>
</comment>
<accession>A0A927FK25</accession>
<evidence type="ECO:0000256" key="9">
    <source>
        <dbReference type="PIRSR" id="PIRSR000005-2"/>
    </source>
</evidence>
<keyword evidence="2" id="KW-0813">Transport</keyword>
<dbReference type="PANTHER" id="PTHR33751:SF9">
    <property type="entry name" value="CYTOCHROME C4"/>
    <property type="match status" value="1"/>
</dbReference>
<evidence type="ECO:0000256" key="7">
    <source>
        <dbReference type="ARBA" id="ARBA00023004"/>
    </source>
</evidence>
<dbReference type="InterPro" id="IPR009056">
    <property type="entry name" value="Cyt_c-like_dom"/>
</dbReference>
<dbReference type="GO" id="GO:0042597">
    <property type="term" value="C:periplasmic space"/>
    <property type="evidence" value="ECO:0007669"/>
    <property type="project" value="UniProtKB-SubCell"/>
</dbReference>
<feature type="binding site" description="axial binding residue" evidence="9">
    <location>
        <position position="124"/>
    </location>
    <ligand>
        <name>heme c</name>
        <dbReference type="ChEBI" id="CHEBI:61717"/>
        <label>2</label>
    </ligand>
    <ligandPart>
        <name>Fe</name>
        <dbReference type="ChEBI" id="CHEBI:18248"/>
    </ligandPart>
</feature>
<evidence type="ECO:0000256" key="8">
    <source>
        <dbReference type="PIRSR" id="PIRSR000005-1"/>
    </source>
</evidence>
<name>A0A927FK25_9BURK</name>
<comment type="subcellular location">
    <subcellularLocation>
        <location evidence="1">Periplasm</location>
    </subcellularLocation>
</comment>